<keyword evidence="1" id="KW-1133">Transmembrane helix</keyword>
<accession>A0A5B8CPK3</accession>
<protein>
    <submittedName>
        <fullName evidence="2">NfeD family protein</fullName>
    </submittedName>
</protein>
<dbReference type="Proteomes" id="UP000311008">
    <property type="component" value="Chromosome"/>
</dbReference>
<feature type="transmembrane region" description="Helical" evidence="1">
    <location>
        <begin position="48"/>
        <end position="66"/>
    </location>
</feature>
<sequence>MTTLWWWCGLGLVLLCVEMLIGSLYFLWLGIAALVMAVLCAIFNDMPLALQAVNYAVLAAVALAVMRKWEKHQPDHRVGQAQGEEIGREGIVFVAITPQQPGKIRFSPGVLGSREWVAYANIHIAEKQVAKVVAVEGNALRVAPASTSIIESREL</sequence>
<dbReference type="EMBL" id="CP040946">
    <property type="protein sequence ID" value="QDC43178.1"/>
    <property type="molecule type" value="Genomic_DNA"/>
</dbReference>
<dbReference type="InterPro" id="IPR052165">
    <property type="entry name" value="Membrane_assoc_protease"/>
</dbReference>
<name>A0A5B8CPK3_9PROT</name>
<evidence type="ECO:0000313" key="3">
    <source>
        <dbReference type="Proteomes" id="UP000311008"/>
    </source>
</evidence>
<dbReference type="InterPro" id="IPR012340">
    <property type="entry name" value="NA-bd_OB-fold"/>
</dbReference>
<dbReference type="KEGG" id="mmec:FIU01_00680"/>
<proteinExistence type="predicted"/>
<dbReference type="OrthoDB" id="8536525at2"/>
<gene>
    <name evidence="2" type="ORF">FIU01_00680</name>
</gene>
<dbReference type="GO" id="GO:0005886">
    <property type="term" value="C:plasma membrane"/>
    <property type="evidence" value="ECO:0007669"/>
    <property type="project" value="TreeGrafter"/>
</dbReference>
<evidence type="ECO:0000313" key="2">
    <source>
        <dbReference type="EMBL" id="QDC43178.1"/>
    </source>
</evidence>
<keyword evidence="1" id="KW-0472">Membrane</keyword>
<dbReference type="PANTHER" id="PTHR33507">
    <property type="entry name" value="INNER MEMBRANE PROTEIN YBBJ"/>
    <property type="match status" value="1"/>
</dbReference>
<keyword evidence="3" id="KW-1185">Reference proteome</keyword>
<dbReference type="AlphaFoldDB" id="A0A5B8CPK3"/>
<keyword evidence="1" id="KW-0812">Transmembrane</keyword>
<organism evidence="2 3">
    <name type="scientific">Methylophilus medardicus</name>
    <dbReference type="NCBI Taxonomy" id="2588534"/>
    <lineage>
        <taxon>Bacteria</taxon>
        <taxon>Pseudomonadati</taxon>
        <taxon>Pseudomonadota</taxon>
        <taxon>Betaproteobacteria</taxon>
        <taxon>Nitrosomonadales</taxon>
        <taxon>Methylophilaceae</taxon>
        <taxon>Methylophilus</taxon>
    </lineage>
</organism>
<reference evidence="3" key="1">
    <citation type="journal article" date="2019" name="ISME J.">
        <title>Evolution in action: habitat transition from sediment to the pelagial leads to genome streamlining in Methylophilaceae.</title>
        <authorList>
            <person name="Salcher M."/>
            <person name="Schaefle D."/>
            <person name="Kaspar M."/>
            <person name="Neuenschwander S.M."/>
            <person name="Ghai R."/>
        </authorList>
    </citation>
    <scope>NUCLEOTIDE SEQUENCE [LARGE SCALE GENOMIC DNA]</scope>
    <source>
        <strain evidence="3">MMS-M-51</strain>
    </source>
</reference>
<dbReference type="RefSeq" id="WP_140001987.1">
    <property type="nucleotide sequence ID" value="NZ_CP040946.1"/>
</dbReference>
<feature type="transmembrane region" description="Helical" evidence="1">
    <location>
        <begin position="12"/>
        <end position="42"/>
    </location>
</feature>
<dbReference type="Gene3D" id="2.40.50.140">
    <property type="entry name" value="Nucleic acid-binding proteins"/>
    <property type="match status" value="1"/>
</dbReference>
<dbReference type="PANTHER" id="PTHR33507:SF3">
    <property type="entry name" value="INNER MEMBRANE PROTEIN YBBJ"/>
    <property type="match status" value="1"/>
</dbReference>
<evidence type="ECO:0000256" key="1">
    <source>
        <dbReference type="SAM" id="Phobius"/>
    </source>
</evidence>